<gene>
    <name evidence="1" type="ORF">LCGC14_3089640</name>
</gene>
<protein>
    <submittedName>
        <fullName evidence="1">Uncharacterized protein</fullName>
    </submittedName>
</protein>
<comment type="caution">
    <text evidence="1">The sequence shown here is derived from an EMBL/GenBank/DDBJ whole genome shotgun (WGS) entry which is preliminary data.</text>
</comment>
<sequence length="73" mass="8556">MAKKAEAKETKVTELERKIGETPIAHKLGYRNHEFSHLNDYICVRDFLPKDAIRRIAVTAREHLRERLVPDDD</sequence>
<reference evidence="1" key="1">
    <citation type="journal article" date="2015" name="Nature">
        <title>Complex archaea that bridge the gap between prokaryotes and eukaryotes.</title>
        <authorList>
            <person name="Spang A."/>
            <person name="Saw J.H."/>
            <person name="Jorgensen S.L."/>
            <person name="Zaremba-Niedzwiedzka K."/>
            <person name="Martijn J."/>
            <person name="Lind A.E."/>
            <person name="van Eijk R."/>
            <person name="Schleper C."/>
            <person name="Guy L."/>
            <person name="Ettema T.J."/>
        </authorList>
    </citation>
    <scope>NUCLEOTIDE SEQUENCE</scope>
</reference>
<evidence type="ECO:0000313" key="1">
    <source>
        <dbReference type="EMBL" id="KKK53951.1"/>
    </source>
</evidence>
<proteinExistence type="predicted"/>
<organism evidence="1">
    <name type="scientific">marine sediment metagenome</name>
    <dbReference type="NCBI Taxonomy" id="412755"/>
    <lineage>
        <taxon>unclassified sequences</taxon>
        <taxon>metagenomes</taxon>
        <taxon>ecological metagenomes</taxon>
    </lineage>
</organism>
<dbReference type="AlphaFoldDB" id="A0A0F8Z1G1"/>
<dbReference type="EMBL" id="LAZR01066247">
    <property type="protein sequence ID" value="KKK53951.1"/>
    <property type="molecule type" value="Genomic_DNA"/>
</dbReference>
<accession>A0A0F8Z1G1</accession>
<name>A0A0F8Z1G1_9ZZZZ</name>